<feature type="domain" description="Tf2-1-like SH3-like" evidence="2">
    <location>
        <begin position="25"/>
        <end position="85"/>
    </location>
</feature>
<evidence type="ECO:0000313" key="4">
    <source>
        <dbReference type="Proteomes" id="UP001295740"/>
    </source>
</evidence>
<evidence type="ECO:0000256" key="1">
    <source>
        <dbReference type="ARBA" id="ARBA00011353"/>
    </source>
</evidence>
<evidence type="ECO:0000259" key="2">
    <source>
        <dbReference type="Pfam" id="PF24626"/>
    </source>
</evidence>
<dbReference type="InterPro" id="IPR016197">
    <property type="entry name" value="Chromo-like_dom_sf"/>
</dbReference>
<dbReference type="Proteomes" id="UP001295740">
    <property type="component" value="Unassembled WGS sequence"/>
</dbReference>
<comment type="subunit">
    <text evidence="1">Component of the NuA4 histone acetyltransferase complex.</text>
</comment>
<dbReference type="SUPFAM" id="SSF54160">
    <property type="entry name" value="Chromo domain-like"/>
    <property type="match status" value="1"/>
</dbReference>
<proteinExistence type="predicted"/>
<dbReference type="InterPro" id="IPR056924">
    <property type="entry name" value="SH3_Tf2-1"/>
</dbReference>
<comment type="caution">
    <text evidence="3">The sequence shown here is derived from an EMBL/GenBank/DDBJ whole genome shotgun (WGS) entry which is preliminary data.</text>
</comment>
<organism evidence="3 4">
    <name type="scientific">Anthostomella pinea</name>
    <dbReference type="NCBI Taxonomy" id="933095"/>
    <lineage>
        <taxon>Eukaryota</taxon>
        <taxon>Fungi</taxon>
        <taxon>Dikarya</taxon>
        <taxon>Ascomycota</taxon>
        <taxon>Pezizomycotina</taxon>
        <taxon>Sordariomycetes</taxon>
        <taxon>Xylariomycetidae</taxon>
        <taxon>Xylariales</taxon>
        <taxon>Xylariaceae</taxon>
        <taxon>Anthostomella</taxon>
    </lineage>
</organism>
<gene>
    <name evidence="3" type="ORF">KHLLAP_LOCUS12745</name>
</gene>
<name>A0AAI8VWA1_9PEZI</name>
<dbReference type="AlphaFoldDB" id="A0AAI8VWA1"/>
<protein>
    <submittedName>
        <fullName evidence="3">Uu.00g052920.m01.CDS01</fullName>
    </submittedName>
</protein>
<evidence type="ECO:0000313" key="3">
    <source>
        <dbReference type="EMBL" id="CAJ2512277.1"/>
    </source>
</evidence>
<sequence length="167" mass="19485">MAKAQEDHAHYSKARRGDAPVYEVGDMVWLSSENIVTQRPSRKLSDKWLGPFAVSQTYKRACALELDGQFNGIFPVFHHSLLRPVEQPRTQAQVEINKDSQDDQKGLIIVPDDRGHLQRKWVFIRVTDSFLDKKEGFQYRIEWQDGTTSWQPARNLQGCHWIIHEFH</sequence>
<reference evidence="3" key="1">
    <citation type="submission" date="2023-10" db="EMBL/GenBank/DDBJ databases">
        <authorList>
            <person name="Hackl T."/>
        </authorList>
    </citation>
    <scope>NUCLEOTIDE SEQUENCE</scope>
</reference>
<accession>A0AAI8VWA1</accession>
<keyword evidence="4" id="KW-1185">Reference proteome</keyword>
<dbReference type="EMBL" id="CAUWAG010000019">
    <property type="protein sequence ID" value="CAJ2512277.1"/>
    <property type="molecule type" value="Genomic_DNA"/>
</dbReference>
<dbReference type="Pfam" id="PF24626">
    <property type="entry name" value="SH3_Tf2-1"/>
    <property type="match status" value="1"/>
</dbReference>